<dbReference type="Proteomes" id="UP001321473">
    <property type="component" value="Unassembled WGS sequence"/>
</dbReference>
<feature type="compositionally biased region" description="Basic and acidic residues" evidence="2">
    <location>
        <begin position="49"/>
        <end position="74"/>
    </location>
</feature>
<dbReference type="AlphaFoldDB" id="A0AAQ4EEA1"/>
<reference evidence="4 5" key="1">
    <citation type="journal article" date="2023" name="Arcadia Sci">
        <title>De novo assembly of a long-read Amblyomma americanum tick genome.</title>
        <authorList>
            <person name="Chou S."/>
            <person name="Poskanzer K.E."/>
            <person name="Rollins M."/>
            <person name="Thuy-Boun P.S."/>
        </authorList>
    </citation>
    <scope>NUCLEOTIDE SEQUENCE [LARGE SCALE GENOMIC DNA]</scope>
    <source>
        <strain evidence="4">F_SG_1</strain>
        <tissue evidence="4">Salivary glands</tissue>
    </source>
</reference>
<protein>
    <recommendedName>
        <fullName evidence="3">F-box domain-containing protein</fullName>
    </recommendedName>
</protein>
<dbReference type="SUPFAM" id="SSF52047">
    <property type="entry name" value="RNI-like"/>
    <property type="match status" value="1"/>
</dbReference>
<dbReference type="PANTHER" id="PTHR13318">
    <property type="entry name" value="PARTNER OF PAIRED, ISOFORM B-RELATED"/>
    <property type="match status" value="1"/>
</dbReference>
<evidence type="ECO:0000313" key="5">
    <source>
        <dbReference type="Proteomes" id="UP001321473"/>
    </source>
</evidence>
<dbReference type="InterPro" id="IPR032675">
    <property type="entry name" value="LRR_dom_sf"/>
</dbReference>
<feature type="region of interest" description="Disordered" evidence="2">
    <location>
        <begin position="1"/>
        <end position="74"/>
    </location>
</feature>
<proteinExistence type="predicted"/>
<dbReference type="InterPro" id="IPR001810">
    <property type="entry name" value="F-box_dom"/>
</dbReference>
<name>A0AAQ4EEA1_AMBAM</name>
<dbReference type="GO" id="GO:0019005">
    <property type="term" value="C:SCF ubiquitin ligase complex"/>
    <property type="evidence" value="ECO:0007669"/>
    <property type="project" value="TreeGrafter"/>
</dbReference>
<evidence type="ECO:0000256" key="2">
    <source>
        <dbReference type="SAM" id="MobiDB-lite"/>
    </source>
</evidence>
<sequence>MNAKRAASKGKEDRVQQKQVAAVGPDQRGQDEAEKSGNQEQTEQDLDQSVERCTRQMEALAEKAGAKGKECETKKAAPLSGDELIASTSAIPVSEVMADSEDANLDVDGNGDNLPESPDYMDNLPDDVLLLVLGLLDIKTRVLIERVCQRWRALARRLWKAQDKLSFMGVFSISQGKPLTVNILRAILERCGKSLRWLDLATASHMLDHKAVKAIGMRCPNLEYLDASGVQLTNSCLHQLANRCPKLKTVLLKDCSDVREKGLKRLLRRCKSLERLDLTDMFEFSGECFNVEGLQLRHLSLRDCSGLTMKGICRIATMCSALTHLVLQECFKLMDVDLLVLCKNLTALKVLGLARSLLHATSKGIGDAIAYLRHLEELDLSRNRSVSDVSLATISTSCLKLRCLDLTNCENGITDAAMVHVAKLPELRHLKINNVRKLTDSGVSSLSCQGHLITLEARGCELLTDRAVLALVELCRELLLLDLSGCVNVTSEAVSGCVAIVAERTHLLTLVLGGTAAEGTDFPLDGKGKLKVDLSNYSVEVYTLGEMSDIEFDYDDYWDQELYDYEVDHQLFWDSSDNEDDIDMVPWAVVLHEEIGDFLDNITDDEDSDEDFAPLAEGYL</sequence>
<comment type="caution">
    <text evidence="4">The sequence shown here is derived from an EMBL/GenBank/DDBJ whole genome shotgun (WGS) entry which is preliminary data.</text>
</comment>
<evidence type="ECO:0000313" key="4">
    <source>
        <dbReference type="EMBL" id="KAK8773066.1"/>
    </source>
</evidence>
<keyword evidence="1" id="KW-0833">Ubl conjugation pathway</keyword>
<organism evidence="4 5">
    <name type="scientific">Amblyomma americanum</name>
    <name type="common">Lone star tick</name>
    <dbReference type="NCBI Taxonomy" id="6943"/>
    <lineage>
        <taxon>Eukaryota</taxon>
        <taxon>Metazoa</taxon>
        <taxon>Ecdysozoa</taxon>
        <taxon>Arthropoda</taxon>
        <taxon>Chelicerata</taxon>
        <taxon>Arachnida</taxon>
        <taxon>Acari</taxon>
        <taxon>Parasitiformes</taxon>
        <taxon>Ixodida</taxon>
        <taxon>Ixodoidea</taxon>
        <taxon>Ixodidae</taxon>
        <taxon>Amblyomminae</taxon>
        <taxon>Amblyomma</taxon>
    </lineage>
</organism>
<dbReference type="InterPro" id="IPR036047">
    <property type="entry name" value="F-box-like_dom_sf"/>
</dbReference>
<keyword evidence="5" id="KW-1185">Reference proteome</keyword>
<dbReference type="GO" id="GO:0031146">
    <property type="term" value="P:SCF-dependent proteasomal ubiquitin-dependent protein catabolic process"/>
    <property type="evidence" value="ECO:0007669"/>
    <property type="project" value="TreeGrafter"/>
</dbReference>
<dbReference type="PANTHER" id="PTHR13318:SF95">
    <property type="entry name" value="F-BOX PROTEIN YLR352W"/>
    <property type="match status" value="1"/>
</dbReference>
<dbReference type="SUPFAM" id="SSF81383">
    <property type="entry name" value="F-box domain"/>
    <property type="match status" value="1"/>
</dbReference>
<dbReference type="Gene3D" id="3.80.10.10">
    <property type="entry name" value="Ribonuclease Inhibitor"/>
    <property type="match status" value="4"/>
</dbReference>
<dbReference type="InterPro" id="IPR006553">
    <property type="entry name" value="Leu-rich_rpt_Cys-con_subtyp"/>
</dbReference>
<feature type="domain" description="F-box" evidence="3">
    <location>
        <begin position="118"/>
        <end position="162"/>
    </location>
</feature>
<dbReference type="SMART" id="SM00367">
    <property type="entry name" value="LRR_CC"/>
    <property type="match status" value="8"/>
</dbReference>
<accession>A0AAQ4EEA1</accession>
<dbReference type="Gene3D" id="1.20.1280.50">
    <property type="match status" value="1"/>
</dbReference>
<feature type="compositionally biased region" description="Basic and acidic residues" evidence="2">
    <location>
        <begin position="28"/>
        <end position="37"/>
    </location>
</feature>
<dbReference type="EMBL" id="JARKHS020017353">
    <property type="protein sequence ID" value="KAK8773066.1"/>
    <property type="molecule type" value="Genomic_DNA"/>
</dbReference>
<evidence type="ECO:0000259" key="3">
    <source>
        <dbReference type="PROSITE" id="PS50181"/>
    </source>
</evidence>
<gene>
    <name evidence="4" type="ORF">V5799_012403</name>
</gene>
<dbReference type="PROSITE" id="PS50181">
    <property type="entry name" value="FBOX"/>
    <property type="match status" value="1"/>
</dbReference>
<evidence type="ECO:0000256" key="1">
    <source>
        <dbReference type="ARBA" id="ARBA00022786"/>
    </source>
</evidence>
<dbReference type="Pfam" id="PF12937">
    <property type="entry name" value="F-box-like"/>
    <property type="match status" value="1"/>
</dbReference>